<accession>W4L5B8</accession>
<dbReference type="SUPFAM" id="SSF53807">
    <property type="entry name" value="Helical backbone' metal receptor"/>
    <property type="match status" value="1"/>
</dbReference>
<keyword evidence="3" id="KW-1185">Reference proteome</keyword>
<dbReference type="HOGENOM" id="CLU_038034_2_4_7"/>
<dbReference type="Pfam" id="PF01497">
    <property type="entry name" value="Peripla_BP_2"/>
    <property type="match status" value="1"/>
</dbReference>
<dbReference type="InterPro" id="IPR002491">
    <property type="entry name" value="ABC_transptr_periplasmic_BD"/>
</dbReference>
<dbReference type="PROSITE" id="PS50983">
    <property type="entry name" value="FE_B12_PBP"/>
    <property type="match status" value="1"/>
</dbReference>
<evidence type="ECO:0000313" key="3">
    <source>
        <dbReference type="Proteomes" id="UP000019141"/>
    </source>
</evidence>
<dbReference type="EMBL" id="AZHW01001273">
    <property type="protein sequence ID" value="ETW93247.1"/>
    <property type="molecule type" value="Genomic_DNA"/>
</dbReference>
<organism evidence="2 3">
    <name type="scientific">Entotheonella factor</name>
    <dbReference type="NCBI Taxonomy" id="1429438"/>
    <lineage>
        <taxon>Bacteria</taxon>
        <taxon>Pseudomonadati</taxon>
        <taxon>Nitrospinota/Tectimicrobiota group</taxon>
        <taxon>Candidatus Tectimicrobiota</taxon>
        <taxon>Candidatus Entotheonellia</taxon>
        <taxon>Candidatus Entotheonellales</taxon>
        <taxon>Candidatus Entotheonellaceae</taxon>
        <taxon>Candidatus Entotheonella</taxon>
    </lineage>
</organism>
<proteinExistence type="predicted"/>
<dbReference type="PANTHER" id="PTHR30535">
    <property type="entry name" value="VITAMIN B12-BINDING PROTEIN"/>
    <property type="match status" value="1"/>
</dbReference>
<sequence>MTLRRASALPTTLILAGLIGLLTYGNSARVALLGDGLLQGTRIEGDRFPKRLTGPDGAVQVIPAPPQRIVSAILSGDHILAALVPPRHLAGVTYLVDDPSISNITGLIPPSVPRIAAEIETLLALQPDLVLVADYTRAETVRLLAAAHIPVVRFHQHASFRGVMDNIRTLGQVVGAVPQAEQIIDDMRRRIDAVVQRVRERKRPRVLYHAPGGYTMGAETLIDEMIEQAGGINVARELQLTGPVKVQQEVMLSLAPDVIIVADWSATPGPQAIQGLLHNPVWQHIPAVTNRRVYAMRGAWLTSLSHYAVHGLEAMARILHPEALAW</sequence>
<dbReference type="GO" id="GO:0071281">
    <property type="term" value="P:cellular response to iron ion"/>
    <property type="evidence" value="ECO:0007669"/>
    <property type="project" value="TreeGrafter"/>
</dbReference>
<feature type="domain" description="Fe/B12 periplasmic-binding" evidence="1">
    <location>
        <begin position="68"/>
        <end position="323"/>
    </location>
</feature>
<evidence type="ECO:0000259" key="1">
    <source>
        <dbReference type="PROSITE" id="PS50983"/>
    </source>
</evidence>
<dbReference type="PANTHER" id="PTHR30535:SF34">
    <property type="entry name" value="MOLYBDATE-BINDING PROTEIN MOLA"/>
    <property type="match status" value="1"/>
</dbReference>
<protein>
    <recommendedName>
        <fullName evidence="1">Fe/B12 periplasmic-binding domain-containing protein</fullName>
    </recommendedName>
</protein>
<evidence type="ECO:0000313" key="2">
    <source>
        <dbReference type="EMBL" id="ETW93247.1"/>
    </source>
</evidence>
<dbReference type="AlphaFoldDB" id="W4L5B8"/>
<dbReference type="Gene3D" id="3.40.50.1980">
    <property type="entry name" value="Nitrogenase molybdenum iron protein domain"/>
    <property type="match status" value="2"/>
</dbReference>
<name>W4L5B8_ENTF1</name>
<dbReference type="Proteomes" id="UP000019141">
    <property type="component" value="Unassembled WGS sequence"/>
</dbReference>
<gene>
    <name evidence="2" type="ORF">ETSY1_40035</name>
</gene>
<dbReference type="InterPro" id="IPR050902">
    <property type="entry name" value="ABC_Transporter_SBP"/>
</dbReference>
<comment type="caution">
    <text evidence="2">The sequence shown here is derived from an EMBL/GenBank/DDBJ whole genome shotgun (WGS) entry which is preliminary data.</text>
</comment>
<reference evidence="2 3" key="1">
    <citation type="journal article" date="2014" name="Nature">
        <title>An environmental bacterial taxon with a large and distinct metabolic repertoire.</title>
        <authorList>
            <person name="Wilson M.C."/>
            <person name="Mori T."/>
            <person name="Ruckert C."/>
            <person name="Uria A.R."/>
            <person name="Helf M.J."/>
            <person name="Takada K."/>
            <person name="Gernert C."/>
            <person name="Steffens U.A."/>
            <person name="Heycke N."/>
            <person name="Schmitt S."/>
            <person name="Rinke C."/>
            <person name="Helfrich E.J."/>
            <person name="Brachmann A.O."/>
            <person name="Gurgui C."/>
            <person name="Wakimoto T."/>
            <person name="Kracht M."/>
            <person name="Crusemann M."/>
            <person name="Hentschel U."/>
            <person name="Abe I."/>
            <person name="Matsunaga S."/>
            <person name="Kalinowski J."/>
            <person name="Takeyama H."/>
            <person name="Piel J."/>
        </authorList>
    </citation>
    <scope>NUCLEOTIDE SEQUENCE [LARGE SCALE GENOMIC DNA]</scope>
    <source>
        <strain evidence="3">TSY1</strain>
    </source>
</reference>